<dbReference type="InterPro" id="IPR021109">
    <property type="entry name" value="Peptidase_aspartic_dom_sf"/>
</dbReference>
<dbReference type="GO" id="GO:0003964">
    <property type="term" value="F:RNA-directed DNA polymerase activity"/>
    <property type="evidence" value="ECO:0007669"/>
    <property type="project" value="UniProtKB-KW"/>
</dbReference>
<sequence>MEPRPEQTREVTSPLRTRSPLVHKQRERVVGFEEAPNREGTRTERNTEGSRPLKAGAEENGRQEMNLTLLLAAQLGRNKNGQPLQSLLTSQKRFTKTHLAVNNIKQREGESVGALTTRGITLKDKRNPLGTTTWDRKIETDSYLTEDLITGCSLSCLKAQKKSSPQGGSSHKNSISKNLNFEGREITFPPVTNGNNSSEPVIITTKIFRREEGWVYMDSGSSCEVIYKQCFLKLNPSIQAFKVDSQVLLVGFLREKYWAIREVLLEVTIGDAPLSRNETLNFVIVRSNSPYNMLLGRTTMQKMGMVVSTIHGPIKFYTTKGIETMFSTHESDKIDGETSPANTEGVLSCTNTEEKIIVSSKYLE</sequence>
<name>A0A6L2ND87_TANCI</name>
<keyword evidence="2" id="KW-0808">Transferase</keyword>
<dbReference type="PANTHER" id="PTHR33240:SF15">
    <property type="entry name" value="GAG-PRO-LIKE PROTEIN"/>
    <property type="match status" value="1"/>
</dbReference>
<organism evidence="2">
    <name type="scientific">Tanacetum cinerariifolium</name>
    <name type="common">Dalmatian daisy</name>
    <name type="synonym">Chrysanthemum cinerariifolium</name>
    <dbReference type="NCBI Taxonomy" id="118510"/>
    <lineage>
        <taxon>Eukaryota</taxon>
        <taxon>Viridiplantae</taxon>
        <taxon>Streptophyta</taxon>
        <taxon>Embryophyta</taxon>
        <taxon>Tracheophyta</taxon>
        <taxon>Spermatophyta</taxon>
        <taxon>Magnoliopsida</taxon>
        <taxon>eudicotyledons</taxon>
        <taxon>Gunneridae</taxon>
        <taxon>Pentapetalae</taxon>
        <taxon>asterids</taxon>
        <taxon>campanulids</taxon>
        <taxon>Asterales</taxon>
        <taxon>Asteraceae</taxon>
        <taxon>Asteroideae</taxon>
        <taxon>Anthemideae</taxon>
        <taxon>Anthemidinae</taxon>
        <taxon>Tanacetum</taxon>
    </lineage>
</organism>
<evidence type="ECO:0000313" key="2">
    <source>
        <dbReference type="EMBL" id="GEU83467.1"/>
    </source>
</evidence>
<dbReference type="PANTHER" id="PTHR33240">
    <property type="entry name" value="OS08G0508500 PROTEIN"/>
    <property type="match status" value="1"/>
</dbReference>
<feature type="compositionally biased region" description="Basic and acidic residues" evidence="1">
    <location>
        <begin position="27"/>
        <end position="48"/>
    </location>
</feature>
<reference evidence="2" key="1">
    <citation type="journal article" date="2019" name="Sci. Rep.">
        <title>Draft genome of Tanacetum cinerariifolium, the natural source of mosquito coil.</title>
        <authorList>
            <person name="Yamashiro T."/>
            <person name="Shiraishi A."/>
            <person name="Satake H."/>
            <person name="Nakayama K."/>
        </authorList>
    </citation>
    <scope>NUCLEOTIDE SEQUENCE</scope>
</reference>
<keyword evidence="2" id="KW-0548">Nucleotidyltransferase</keyword>
<evidence type="ECO:0000256" key="1">
    <source>
        <dbReference type="SAM" id="MobiDB-lite"/>
    </source>
</evidence>
<accession>A0A6L2ND87</accession>
<gene>
    <name evidence="2" type="ORF">Tci_055445</name>
</gene>
<comment type="caution">
    <text evidence="2">The sequence shown here is derived from an EMBL/GenBank/DDBJ whole genome shotgun (WGS) entry which is preliminary data.</text>
</comment>
<dbReference type="Gene3D" id="2.40.70.10">
    <property type="entry name" value="Acid Proteases"/>
    <property type="match status" value="1"/>
</dbReference>
<keyword evidence="2" id="KW-0695">RNA-directed DNA polymerase</keyword>
<proteinExistence type="predicted"/>
<protein>
    <submittedName>
        <fullName evidence="2">Reverse transcriptase domain-containing protein</fullName>
    </submittedName>
</protein>
<dbReference type="EMBL" id="BKCJ010008689">
    <property type="protein sequence ID" value="GEU83467.1"/>
    <property type="molecule type" value="Genomic_DNA"/>
</dbReference>
<feature type="region of interest" description="Disordered" evidence="1">
    <location>
        <begin position="1"/>
        <end position="58"/>
    </location>
</feature>
<dbReference type="AlphaFoldDB" id="A0A6L2ND87"/>